<protein>
    <submittedName>
        <fullName evidence="1">Uncharacterized protein</fullName>
    </submittedName>
</protein>
<accession>A0A2Z4QE59</accession>
<reference evidence="1 2" key="1">
    <citation type="submission" date="2018-04" db="EMBL/GenBank/DDBJ databases">
        <authorList>
            <person name="Go L.Y."/>
            <person name="Mitchell J.A."/>
        </authorList>
    </citation>
    <scope>NUCLEOTIDE SEQUENCE [LARGE SCALE GENOMIC DNA]</scope>
</reference>
<name>A0A2Z4QE59_9CAUD</name>
<gene>
    <name evidence="1" type="ORF">Alexandra_98</name>
</gene>
<organism evidence="1 2">
    <name type="scientific">Erwinia phage vB_EamM_Alexandra</name>
    <dbReference type="NCBI Taxonomy" id="2201424"/>
    <lineage>
        <taxon>Viruses</taxon>
        <taxon>Duplodnaviria</taxon>
        <taxon>Heunggongvirae</taxon>
        <taxon>Uroviricota</taxon>
        <taxon>Caudoviricetes</taxon>
        <taxon>Alexandravirus</taxon>
        <taxon>Alexandravirus alexandra</taxon>
    </lineage>
</organism>
<evidence type="ECO:0000313" key="2">
    <source>
        <dbReference type="Proteomes" id="UP000251795"/>
    </source>
</evidence>
<dbReference type="Proteomes" id="UP000251795">
    <property type="component" value="Segment"/>
</dbReference>
<sequence length="310" mass="33789">MQMALLSTDSVLRYASFFDETTSKDIKSLADWRAKQGEARATVYDMTGRTFRLNPIRGRLGSTYFLTKLSYMSSDVDFSSDDQFSLSAIPMEGGTKEYSRRGHTAFLSDIGPSWAGGYGVTFGTNSPSAIYLVPDVVRALDVSVRISIPQVGITSYFYASSYPTYTTMAVTAVSHFDASNSQSAAFGQTYENYRGQYLYYSINAGLTVNTKTLRGITFNNATRTTSFPTVTSGPVDKRTASLPVAASTDESVNLAWAAVVVSTGTNDLLMYRLDASDFTVPADMIPGDVYQGTFADALPLIRRPAAIYNL</sequence>
<keyword evidence="2" id="KW-1185">Reference proteome</keyword>
<evidence type="ECO:0000313" key="1">
    <source>
        <dbReference type="EMBL" id="AWY08373.1"/>
    </source>
</evidence>
<dbReference type="EMBL" id="MH248138">
    <property type="protein sequence ID" value="AWY08373.1"/>
    <property type="molecule type" value="Genomic_DNA"/>
</dbReference>
<proteinExistence type="predicted"/>